<name>A0A5D2G715_GOSDA</name>
<dbReference type="AlphaFoldDB" id="A0A5D2G715"/>
<keyword evidence="2" id="KW-1185">Reference proteome</keyword>
<evidence type="ECO:0000313" key="1">
    <source>
        <dbReference type="EMBL" id="TYH13236.1"/>
    </source>
</evidence>
<reference evidence="1 2" key="1">
    <citation type="submission" date="2019-06" db="EMBL/GenBank/DDBJ databases">
        <title>WGS assembly of Gossypium darwinii.</title>
        <authorList>
            <person name="Chen Z.J."/>
            <person name="Sreedasyam A."/>
            <person name="Ando A."/>
            <person name="Song Q."/>
            <person name="De L."/>
            <person name="Hulse-Kemp A."/>
            <person name="Ding M."/>
            <person name="Ye W."/>
            <person name="Kirkbride R."/>
            <person name="Jenkins J."/>
            <person name="Plott C."/>
            <person name="Lovell J."/>
            <person name="Lin Y.-M."/>
            <person name="Vaughn R."/>
            <person name="Liu B."/>
            <person name="Li W."/>
            <person name="Simpson S."/>
            <person name="Scheffler B."/>
            <person name="Saski C."/>
            <person name="Grover C."/>
            <person name="Hu G."/>
            <person name="Conover J."/>
            <person name="Carlson J."/>
            <person name="Shu S."/>
            <person name="Boston L."/>
            <person name="Williams M."/>
            <person name="Peterson D."/>
            <person name="Mcgee K."/>
            <person name="Jones D."/>
            <person name="Wendel J."/>
            <person name="Stelly D."/>
            <person name="Grimwood J."/>
            <person name="Schmutz J."/>
        </authorList>
    </citation>
    <scope>NUCLEOTIDE SEQUENCE [LARGE SCALE GENOMIC DNA]</scope>
    <source>
        <strain evidence="1">1808015.09</strain>
    </source>
</reference>
<gene>
    <name evidence="1" type="ORF">ES288_A06G128300v1</name>
</gene>
<sequence length="77" mass="8672">MDPNLGDLSMTRMKLMGEMPLEPKASWFSSKCVEAQQLIGHLGVKHYFGAGRESSTKSKQNINTRYDLKITRVEVGQ</sequence>
<proteinExistence type="predicted"/>
<protein>
    <submittedName>
        <fullName evidence="1">Uncharacterized protein</fullName>
    </submittedName>
</protein>
<dbReference type="EMBL" id="CM017693">
    <property type="protein sequence ID" value="TYH13236.1"/>
    <property type="molecule type" value="Genomic_DNA"/>
</dbReference>
<accession>A0A5D2G715</accession>
<dbReference type="Proteomes" id="UP000323506">
    <property type="component" value="Chromosome A06"/>
</dbReference>
<evidence type="ECO:0000313" key="2">
    <source>
        <dbReference type="Proteomes" id="UP000323506"/>
    </source>
</evidence>
<organism evidence="1 2">
    <name type="scientific">Gossypium darwinii</name>
    <name type="common">Darwin's cotton</name>
    <name type="synonym">Gossypium barbadense var. darwinii</name>
    <dbReference type="NCBI Taxonomy" id="34276"/>
    <lineage>
        <taxon>Eukaryota</taxon>
        <taxon>Viridiplantae</taxon>
        <taxon>Streptophyta</taxon>
        <taxon>Embryophyta</taxon>
        <taxon>Tracheophyta</taxon>
        <taxon>Spermatophyta</taxon>
        <taxon>Magnoliopsida</taxon>
        <taxon>eudicotyledons</taxon>
        <taxon>Gunneridae</taxon>
        <taxon>Pentapetalae</taxon>
        <taxon>rosids</taxon>
        <taxon>malvids</taxon>
        <taxon>Malvales</taxon>
        <taxon>Malvaceae</taxon>
        <taxon>Malvoideae</taxon>
        <taxon>Gossypium</taxon>
    </lineage>
</organism>